<dbReference type="PROSITE" id="PS50929">
    <property type="entry name" value="ABC_TM1F"/>
    <property type="match status" value="2"/>
</dbReference>
<dbReference type="SMART" id="SM00382">
    <property type="entry name" value="AAA"/>
    <property type="match status" value="2"/>
</dbReference>
<feature type="region of interest" description="Disordered" evidence="7">
    <location>
        <begin position="541"/>
        <end position="602"/>
    </location>
</feature>
<feature type="domain" description="ABC transmembrane type-1" evidence="10">
    <location>
        <begin position="21"/>
        <end position="301"/>
    </location>
</feature>
<proteinExistence type="predicted"/>
<keyword evidence="3" id="KW-0547">Nucleotide-binding</keyword>
<feature type="transmembrane region" description="Helical" evidence="8">
    <location>
        <begin position="735"/>
        <end position="756"/>
    </location>
</feature>
<dbReference type="SUPFAM" id="SSF90123">
    <property type="entry name" value="ABC transporter transmembrane region"/>
    <property type="match status" value="2"/>
</dbReference>
<evidence type="ECO:0000259" key="9">
    <source>
        <dbReference type="PROSITE" id="PS50893"/>
    </source>
</evidence>
<evidence type="ECO:0000256" key="2">
    <source>
        <dbReference type="ARBA" id="ARBA00022692"/>
    </source>
</evidence>
<dbReference type="InterPro" id="IPR036640">
    <property type="entry name" value="ABC1_TM_sf"/>
</dbReference>
<accession>A0A375I0V0</accession>
<evidence type="ECO:0000256" key="8">
    <source>
        <dbReference type="SAM" id="Phobius"/>
    </source>
</evidence>
<evidence type="ECO:0000256" key="7">
    <source>
        <dbReference type="SAM" id="MobiDB-lite"/>
    </source>
</evidence>
<dbReference type="Pfam" id="PF00005">
    <property type="entry name" value="ABC_tran"/>
    <property type="match status" value="2"/>
</dbReference>
<dbReference type="PANTHER" id="PTHR24221:SF590">
    <property type="entry name" value="COMPONENT LINKED WITH THE ASSEMBLY OF CYTOCHROME' TRANSPORT TRANSMEMBRANE ATP-BINDING PROTEIN ABC TRANSPORTER CYDD-RELATED"/>
    <property type="match status" value="1"/>
</dbReference>
<dbReference type="InterPro" id="IPR039421">
    <property type="entry name" value="Type_1_exporter"/>
</dbReference>
<dbReference type="GO" id="GO:0034775">
    <property type="term" value="P:glutathione transmembrane transport"/>
    <property type="evidence" value="ECO:0007669"/>
    <property type="project" value="InterPro"/>
</dbReference>
<gene>
    <name evidence="11" type="ORF">PROPJV5_1402</name>
</gene>
<dbReference type="GO" id="GO:0016887">
    <property type="term" value="F:ATP hydrolysis activity"/>
    <property type="evidence" value="ECO:0007669"/>
    <property type="project" value="InterPro"/>
</dbReference>
<dbReference type="GO" id="GO:0005524">
    <property type="term" value="F:ATP binding"/>
    <property type="evidence" value="ECO:0007669"/>
    <property type="project" value="UniProtKB-KW"/>
</dbReference>
<feature type="transmembrane region" description="Helical" evidence="8">
    <location>
        <begin position="133"/>
        <end position="153"/>
    </location>
</feature>
<dbReference type="InterPro" id="IPR027417">
    <property type="entry name" value="P-loop_NTPase"/>
</dbReference>
<keyword evidence="5 8" id="KW-1133">Transmembrane helix</keyword>
<dbReference type="CDD" id="cd18584">
    <property type="entry name" value="ABC_6TM_AarD_CydD"/>
    <property type="match status" value="1"/>
</dbReference>
<keyword evidence="6 8" id="KW-0472">Membrane</keyword>
<dbReference type="PANTHER" id="PTHR24221">
    <property type="entry name" value="ATP-BINDING CASSETTE SUB-FAMILY B"/>
    <property type="match status" value="1"/>
</dbReference>
<organism evidence="11 12">
    <name type="scientific">Propionibacterium ruminifibrarum</name>
    <dbReference type="NCBI Taxonomy" id="1962131"/>
    <lineage>
        <taxon>Bacteria</taxon>
        <taxon>Bacillati</taxon>
        <taxon>Actinomycetota</taxon>
        <taxon>Actinomycetes</taxon>
        <taxon>Propionibacteriales</taxon>
        <taxon>Propionibacteriaceae</taxon>
        <taxon>Propionibacterium</taxon>
    </lineage>
</organism>
<dbReference type="InterPro" id="IPR011527">
    <property type="entry name" value="ABC1_TM_dom"/>
</dbReference>
<dbReference type="PROSITE" id="PS50893">
    <property type="entry name" value="ABC_TRANSPORTER_2"/>
    <property type="match status" value="2"/>
</dbReference>
<dbReference type="InterPro" id="IPR014223">
    <property type="entry name" value="ABC_CydC/D"/>
</dbReference>
<dbReference type="GO" id="GO:0140359">
    <property type="term" value="F:ABC-type transporter activity"/>
    <property type="evidence" value="ECO:0007669"/>
    <property type="project" value="InterPro"/>
</dbReference>
<name>A0A375I0V0_9ACTN</name>
<dbReference type="GO" id="GO:0005886">
    <property type="term" value="C:plasma membrane"/>
    <property type="evidence" value="ECO:0007669"/>
    <property type="project" value="UniProtKB-SubCell"/>
</dbReference>
<dbReference type="InterPro" id="IPR014216">
    <property type="entry name" value="ABC_transptr_CydD"/>
</dbReference>
<evidence type="ECO:0000256" key="1">
    <source>
        <dbReference type="ARBA" id="ARBA00004651"/>
    </source>
</evidence>
<dbReference type="AlphaFoldDB" id="A0A375I0V0"/>
<evidence type="ECO:0000256" key="5">
    <source>
        <dbReference type="ARBA" id="ARBA00022989"/>
    </source>
</evidence>
<feature type="transmembrane region" description="Helical" evidence="8">
    <location>
        <begin position="18"/>
        <end position="36"/>
    </location>
</feature>
<evidence type="ECO:0000259" key="10">
    <source>
        <dbReference type="PROSITE" id="PS50929"/>
    </source>
</evidence>
<dbReference type="InterPro" id="IPR017871">
    <property type="entry name" value="ABC_transporter-like_CS"/>
</dbReference>
<feature type="transmembrane region" description="Helical" evidence="8">
    <location>
        <begin position="238"/>
        <end position="263"/>
    </location>
</feature>
<evidence type="ECO:0000313" key="11">
    <source>
        <dbReference type="EMBL" id="SPF68407.1"/>
    </source>
</evidence>
<dbReference type="InterPro" id="IPR003593">
    <property type="entry name" value="AAA+_ATPase"/>
</dbReference>
<keyword evidence="12" id="KW-1185">Reference proteome</keyword>
<dbReference type="Gene3D" id="3.40.50.300">
    <property type="entry name" value="P-loop containing nucleotide triphosphate hydrolases"/>
    <property type="match status" value="2"/>
</dbReference>
<dbReference type="PROSITE" id="PS00211">
    <property type="entry name" value="ABC_TRANSPORTER_1"/>
    <property type="match status" value="2"/>
</dbReference>
<dbReference type="CDD" id="cd03228">
    <property type="entry name" value="ABCC_MRP_Like"/>
    <property type="match status" value="1"/>
</dbReference>
<reference evidence="12" key="1">
    <citation type="submission" date="2018-02" db="EMBL/GenBank/DDBJ databases">
        <authorList>
            <person name="Hornung B."/>
        </authorList>
    </citation>
    <scope>NUCLEOTIDE SEQUENCE [LARGE SCALE GENOMIC DNA]</scope>
</reference>
<feature type="domain" description="ABC transmembrane type-1" evidence="10">
    <location>
        <begin position="628"/>
        <end position="908"/>
    </location>
</feature>
<evidence type="ECO:0000313" key="12">
    <source>
        <dbReference type="Proteomes" id="UP000265962"/>
    </source>
</evidence>
<feature type="transmembrane region" description="Helical" evidence="8">
    <location>
        <begin position="56"/>
        <end position="74"/>
    </location>
</feature>
<sequence length="1137" mass="119512">MPSPLDPRLIRRARATRFFLVAIALVGVATAFLVLAQARLIADGVAHVVDTGDMDGIARTAVLLLAVFAARAILNWVSQLFAHRACSAVKSQLRTDVMRARLQQPNDASAPSGTLITLVTQGLDALDGYYSKYLPQLMMAASVPLIIGVAILTQDLRSAVMIAVTIPLIPVFMALIGIATAKQVDRRFTQQTRLSNHFADLVAGLPTLQVFGRARAQLEGLRRTERAHRTETMRTLRLAFLSSFVLELLSTLSVALVAVSMGMRVVAGQFDLRTSLFVLILTPEVYLPIRQVGVHFHDSADGTAAAAQAFEIIERAEANASGGTVPAPDPARAPVILDDLSVTYPGAAGPALAPLSCRLDPGQVLVLAGPSGGGKSTALNVLMGFQPATSGRVLVGDVDLARIDLDSWRARIAYVSQDPAMLNGTIAENIRAGFPAADDLQLRAALDRAGGEALTLDHRVADEGEGLSSGERRRVALARALLRIELGGAGLLVLDEPTAGLDQDTEARAIAAVRSSGASAIVISHRPAMMETADQVVTVAMPPAPTEPAPRAETGTAAEPGPVDGPGSGADEDTFLLANGGHPHALDRRPPERNRLPGLDPSQCRVETPARLVGRLLAVVPAGYARLAGAALLAVCATGSSVGLMGVAGWLLSRAAEHPPVLHLMAAAVLVRFFGIGRGAFRYAERLLGHDLALRMESALRETIFARLARTTLLGRRRGDLLVRVTADVEGVLDIVVRVLVPFLGSGLVVVAASAVMWAFSPAAAVLLFVTSALAGFVLPWLGQRLSEQADRAVIPLRGDLGDEVRQMTRCAPELVAYGGAGTALARLQEIDGRLAAAEARAAWTRGLAAAGQMLLCGIAVTGGLLIGGRAVMAGTLLRRELAVLVLTPLALNESFNDLIKAAQSLTRARTALSRVLAIMTAEPVGRGDREIGVDNGVRELELDGLQVGWPDGPIVTEPVSLRIDPGERVALTGPSGAGKTTLAATVMGLIPPRGGRMRAPSGIGYLAQDAHIFATSITENVRIGNKDATDEQVRAALDAAGLRAMNPDREVGEAGATLSGGEARRVAMARLLVSRDRNRLVILDEPTEHLDHDTAEALMGDVWAGVGAAGVLVITHDPGLVEACDRRVGLRSAVRV</sequence>
<dbReference type="SUPFAM" id="SSF52540">
    <property type="entry name" value="P-loop containing nucleoside triphosphate hydrolases"/>
    <property type="match status" value="2"/>
</dbReference>
<feature type="compositionally biased region" description="Low complexity" evidence="7">
    <location>
        <begin position="549"/>
        <end position="560"/>
    </location>
</feature>
<feature type="transmembrane region" description="Helical" evidence="8">
    <location>
        <begin position="763"/>
        <end position="782"/>
    </location>
</feature>
<feature type="domain" description="ABC transporter" evidence="9">
    <location>
        <begin position="335"/>
        <end position="566"/>
    </location>
</feature>
<keyword evidence="2 8" id="KW-0812">Transmembrane</keyword>
<comment type="subcellular location">
    <subcellularLocation>
        <location evidence="1">Cell membrane</location>
        <topology evidence="1">Multi-pass membrane protein</topology>
    </subcellularLocation>
</comment>
<dbReference type="Proteomes" id="UP000265962">
    <property type="component" value="Unassembled WGS sequence"/>
</dbReference>
<dbReference type="NCBIfam" id="TIGR02868">
    <property type="entry name" value="CydC"/>
    <property type="match status" value="1"/>
</dbReference>
<protein>
    <submittedName>
        <fullName evidence="11">CydC: thiol reductant ABC exporter, CydC subunit</fullName>
    </submittedName>
</protein>
<feature type="transmembrane region" description="Helical" evidence="8">
    <location>
        <begin position="159"/>
        <end position="181"/>
    </location>
</feature>
<dbReference type="Pfam" id="PF00664">
    <property type="entry name" value="ABC_membrane"/>
    <property type="match status" value="2"/>
</dbReference>
<feature type="compositionally biased region" description="Basic and acidic residues" evidence="7">
    <location>
        <begin position="584"/>
        <end position="595"/>
    </location>
</feature>
<evidence type="ECO:0000256" key="3">
    <source>
        <dbReference type="ARBA" id="ARBA00022741"/>
    </source>
</evidence>
<keyword evidence="4" id="KW-0067">ATP-binding</keyword>
<dbReference type="Gene3D" id="1.20.1560.10">
    <property type="entry name" value="ABC transporter type 1, transmembrane domain"/>
    <property type="match status" value="2"/>
</dbReference>
<feature type="domain" description="ABC transporter" evidence="9">
    <location>
        <begin position="941"/>
        <end position="1137"/>
    </location>
</feature>
<dbReference type="EMBL" id="OMOH01000004">
    <property type="protein sequence ID" value="SPF68407.1"/>
    <property type="molecule type" value="Genomic_DNA"/>
</dbReference>
<dbReference type="NCBIfam" id="TIGR02857">
    <property type="entry name" value="CydD"/>
    <property type="match status" value="1"/>
</dbReference>
<feature type="transmembrane region" description="Helical" evidence="8">
    <location>
        <begin position="627"/>
        <end position="652"/>
    </location>
</feature>
<evidence type="ECO:0000256" key="4">
    <source>
        <dbReference type="ARBA" id="ARBA00022840"/>
    </source>
</evidence>
<dbReference type="OrthoDB" id="9806127at2"/>
<dbReference type="GO" id="GO:0042883">
    <property type="term" value="P:cysteine transport"/>
    <property type="evidence" value="ECO:0007669"/>
    <property type="project" value="InterPro"/>
</dbReference>
<evidence type="ECO:0000256" key="6">
    <source>
        <dbReference type="ARBA" id="ARBA00023136"/>
    </source>
</evidence>
<dbReference type="GO" id="GO:0045454">
    <property type="term" value="P:cell redox homeostasis"/>
    <property type="evidence" value="ECO:0007669"/>
    <property type="project" value="InterPro"/>
</dbReference>
<dbReference type="InterPro" id="IPR003439">
    <property type="entry name" value="ABC_transporter-like_ATP-bd"/>
</dbReference>